<keyword evidence="4" id="KW-1185">Reference proteome</keyword>
<dbReference type="InterPro" id="IPR052511">
    <property type="entry name" value="ATP-dep_Helicase"/>
</dbReference>
<dbReference type="GO" id="GO:0016887">
    <property type="term" value="F:ATP hydrolysis activity"/>
    <property type="evidence" value="ECO:0007669"/>
    <property type="project" value="TreeGrafter"/>
</dbReference>
<feature type="compositionally biased region" description="Low complexity" evidence="1">
    <location>
        <begin position="482"/>
        <end position="499"/>
    </location>
</feature>
<organism evidence="3 4">
    <name type="scientific">Halomonas cerina</name>
    <dbReference type="NCBI Taxonomy" id="447424"/>
    <lineage>
        <taxon>Bacteria</taxon>
        <taxon>Pseudomonadati</taxon>
        <taxon>Pseudomonadota</taxon>
        <taxon>Gammaproteobacteria</taxon>
        <taxon>Oceanospirillales</taxon>
        <taxon>Halomonadaceae</taxon>
        <taxon>Halomonas</taxon>
    </lineage>
</organism>
<dbReference type="Pfam" id="PF00270">
    <property type="entry name" value="DEAD"/>
    <property type="match status" value="1"/>
</dbReference>
<sequence length="499" mass="56448">MDVFEFRDKLVGDYRDFTRSFIQPKANDINHFLDSEYDGGRYWPSPLIQINPSYVTEGTVESLASQGILSPVTADIFRFGKNASSSGHPASLYKHQRQAIDCCLRFEPCVLTTGTGSGKSLSYFIPMVDAILKAKAEDSTPRIRAIVIYPMNALANSQREELEKFLSDYPDDHRPVTYARYTGQEDQDERERIMQDPPDIILTNYMMFELLMTRQNERDKAVIRHAQGLQFLVLDELHTYRGRQGADVAMLVRRVRERMNLNLVCIGTSATMATDGTREARQAKVAEVASKLFGQAVPPANVIGETLQRQIPVEMPSRETLARALDKPLPDHADFETLRHHPVAAWVELTLGIVKDEGVWVRAKPKTLEDAAALLADASGHLPTTCQHYLARFLLLAYRVRDINDKPLFAFRLHQFISGAGNLYATLEAPGERKLDLHGQQFVPGDRSKRFYTVHFCRNCGQEYYPVWHEQEPETGQLGFQPRTSRTSPATPTISPTVF</sequence>
<evidence type="ECO:0000313" key="4">
    <source>
        <dbReference type="Proteomes" id="UP000547614"/>
    </source>
</evidence>
<dbReference type="Gene3D" id="3.40.50.300">
    <property type="entry name" value="P-loop containing nucleotide triphosphate hydrolases"/>
    <property type="match status" value="1"/>
</dbReference>
<feature type="region of interest" description="Disordered" evidence="1">
    <location>
        <begin position="475"/>
        <end position="499"/>
    </location>
</feature>
<evidence type="ECO:0000313" key="3">
    <source>
        <dbReference type="EMBL" id="MBB3192477.1"/>
    </source>
</evidence>
<dbReference type="PANTHER" id="PTHR47962:SF5">
    <property type="entry name" value="ATP-DEPENDENT HELICASE LHR-RELATED"/>
    <property type="match status" value="1"/>
</dbReference>
<dbReference type="InterPro" id="IPR014001">
    <property type="entry name" value="Helicase_ATP-bd"/>
</dbReference>
<dbReference type="AlphaFoldDB" id="A0A839VII0"/>
<dbReference type="RefSeq" id="WP_183328145.1">
    <property type="nucleotide sequence ID" value="NZ_JACHXP010000031.1"/>
</dbReference>
<dbReference type="PROSITE" id="PS51192">
    <property type="entry name" value="HELICASE_ATP_BIND_1"/>
    <property type="match status" value="1"/>
</dbReference>
<dbReference type="GO" id="GO:0003677">
    <property type="term" value="F:DNA binding"/>
    <property type="evidence" value="ECO:0007669"/>
    <property type="project" value="TreeGrafter"/>
</dbReference>
<dbReference type="InterPro" id="IPR011545">
    <property type="entry name" value="DEAD/DEAH_box_helicase_dom"/>
</dbReference>
<dbReference type="GO" id="GO:0005524">
    <property type="term" value="F:ATP binding"/>
    <property type="evidence" value="ECO:0007669"/>
    <property type="project" value="InterPro"/>
</dbReference>
<dbReference type="InterPro" id="IPR027417">
    <property type="entry name" value="P-loop_NTPase"/>
</dbReference>
<dbReference type="SUPFAM" id="SSF52540">
    <property type="entry name" value="P-loop containing nucleoside triphosphate hydrolases"/>
    <property type="match status" value="1"/>
</dbReference>
<reference evidence="3 4" key="1">
    <citation type="submission" date="2020-08" db="EMBL/GenBank/DDBJ databases">
        <title>Genomic Encyclopedia of Type Strains, Phase III (KMG-III): the genomes of soil and plant-associated and newly described type strains.</title>
        <authorList>
            <person name="Whitman W."/>
        </authorList>
    </citation>
    <scope>NUCLEOTIDE SEQUENCE [LARGE SCALE GENOMIC DNA]</scope>
    <source>
        <strain evidence="3 4">CECT 7282</strain>
    </source>
</reference>
<dbReference type="SMART" id="SM00487">
    <property type="entry name" value="DEXDc"/>
    <property type="match status" value="1"/>
</dbReference>
<feature type="domain" description="Helicase ATP-binding" evidence="2">
    <location>
        <begin position="100"/>
        <end position="290"/>
    </location>
</feature>
<evidence type="ECO:0000256" key="1">
    <source>
        <dbReference type="SAM" id="MobiDB-lite"/>
    </source>
</evidence>
<accession>A0A839VII0</accession>
<dbReference type="PANTHER" id="PTHR47962">
    <property type="entry name" value="ATP-DEPENDENT HELICASE LHR-RELATED-RELATED"/>
    <property type="match status" value="1"/>
</dbReference>
<proteinExistence type="predicted"/>
<dbReference type="Proteomes" id="UP000547614">
    <property type="component" value="Unassembled WGS sequence"/>
</dbReference>
<gene>
    <name evidence="3" type="ORF">FHR94_003773</name>
</gene>
<comment type="caution">
    <text evidence="3">The sequence shown here is derived from an EMBL/GenBank/DDBJ whole genome shotgun (WGS) entry which is preliminary data.</text>
</comment>
<dbReference type="EMBL" id="JACHXP010000031">
    <property type="protein sequence ID" value="MBB3192477.1"/>
    <property type="molecule type" value="Genomic_DNA"/>
</dbReference>
<name>A0A839VII0_9GAMM</name>
<evidence type="ECO:0000259" key="2">
    <source>
        <dbReference type="PROSITE" id="PS51192"/>
    </source>
</evidence>
<protein>
    <recommendedName>
        <fullName evidence="2">Helicase ATP-binding domain-containing protein</fullName>
    </recommendedName>
</protein>